<protein>
    <recommendedName>
        <fullName evidence="3 8">Histidinol-phosphatase</fullName>
        <shortName evidence="8">HolPase</shortName>
        <ecNumber evidence="3 8">3.1.3.15</ecNumber>
    </recommendedName>
</protein>
<evidence type="ECO:0000256" key="4">
    <source>
        <dbReference type="ARBA" id="ARBA00022605"/>
    </source>
</evidence>
<dbReference type="Proteomes" id="UP000007652">
    <property type="component" value="Unassembled WGS sequence"/>
</dbReference>
<evidence type="ECO:0000256" key="5">
    <source>
        <dbReference type="ARBA" id="ARBA00022801"/>
    </source>
</evidence>
<evidence type="ECO:0000256" key="1">
    <source>
        <dbReference type="ARBA" id="ARBA00004970"/>
    </source>
</evidence>
<evidence type="ECO:0000256" key="8">
    <source>
        <dbReference type="RuleBase" id="RU366003"/>
    </source>
</evidence>
<dbReference type="EC" id="3.1.3.15" evidence="3 8"/>
<dbReference type="NCBIfam" id="TIGR01856">
    <property type="entry name" value="hisJ_fam"/>
    <property type="match status" value="1"/>
</dbReference>
<evidence type="ECO:0000256" key="7">
    <source>
        <dbReference type="ARBA" id="ARBA00049158"/>
    </source>
</evidence>
<dbReference type="AlphaFoldDB" id="I7J4P4"/>
<dbReference type="InterPro" id="IPR010140">
    <property type="entry name" value="Histidinol_P_phosphatase_HisJ"/>
</dbReference>
<reference evidence="10 11" key="1">
    <citation type="journal article" date="2011" name="J. Bacteriol.">
        <title>Draft genome sequence of Caloramator australicus strain RC3T, a thermoanaerobe from the Great Artesian Basin of Australia.</title>
        <authorList>
            <person name="Ogg C.D."/>
            <person name="Patel B.K.C."/>
        </authorList>
    </citation>
    <scope>NUCLEOTIDE SEQUENCE [LARGE SCALE GENOMIC DNA]</scope>
    <source>
        <strain evidence="10 11">RC3</strain>
    </source>
</reference>
<dbReference type="UniPathway" id="UPA00031">
    <property type="reaction ID" value="UER00013"/>
</dbReference>
<feature type="domain" description="Polymerase/histidinol phosphatase N-terminal" evidence="9">
    <location>
        <begin position="2"/>
        <end position="77"/>
    </location>
</feature>
<dbReference type="NCBIfam" id="NF004086">
    <property type="entry name" value="PRK05588.1"/>
    <property type="match status" value="1"/>
</dbReference>
<evidence type="ECO:0000259" key="9">
    <source>
        <dbReference type="SMART" id="SM00481"/>
    </source>
</evidence>
<sequence length="254" mass="29796">MFDCHVHTEFSTDSSMKLKDAIKKAKDIGIGLIITEHMDLKYPVEGNFQFDVKRYFKEYGYLKNDKVLLGIELGLRTDCIDENKIIALENPFDYVIGSIHVVNGIDIYQDYFYAEKDKNQAYEEYFKFMYECVKESDFFDSLGHIDYIARYAPFEDTEIYYDIYSDYIDEVLKILSNREKAIEVNTRRINDKKAAENILTILKRFNELGGKYVTIGSDAHNTSDIGNNFNMALDLVEKSNLKVVYFKERKMEYI</sequence>
<proteinExistence type="inferred from homology"/>
<dbReference type="InterPro" id="IPR016195">
    <property type="entry name" value="Pol/histidinol_Pase-like"/>
</dbReference>
<dbReference type="InterPro" id="IPR003141">
    <property type="entry name" value="Pol/His_phosphatase_N"/>
</dbReference>
<keyword evidence="5 8" id="KW-0378">Hydrolase</keyword>
<dbReference type="eggNOG" id="COG1387">
    <property type="taxonomic scope" value="Bacteria"/>
</dbReference>
<evidence type="ECO:0000256" key="6">
    <source>
        <dbReference type="ARBA" id="ARBA00023102"/>
    </source>
</evidence>
<dbReference type="RefSeq" id="WP_008908097.1">
    <property type="nucleotide sequence ID" value="NZ_CAKP01000035.1"/>
</dbReference>
<dbReference type="GO" id="GO:0004401">
    <property type="term" value="F:histidinol-phosphatase activity"/>
    <property type="evidence" value="ECO:0007669"/>
    <property type="project" value="UniProtKB-UniRule"/>
</dbReference>
<dbReference type="InterPro" id="IPR004013">
    <property type="entry name" value="PHP_dom"/>
</dbReference>
<dbReference type="PANTHER" id="PTHR21039:SF0">
    <property type="entry name" value="HISTIDINOL-PHOSPHATASE"/>
    <property type="match status" value="1"/>
</dbReference>
<evidence type="ECO:0000256" key="2">
    <source>
        <dbReference type="ARBA" id="ARBA00009152"/>
    </source>
</evidence>
<comment type="catalytic activity">
    <reaction evidence="7 8">
        <text>L-histidinol phosphate + H2O = L-histidinol + phosphate</text>
        <dbReference type="Rhea" id="RHEA:14465"/>
        <dbReference type="ChEBI" id="CHEBI:15377"/>
        <dbReference type="ChEBI" id="CHEBI:43474"/>
        <dbReference type="ChEBI" id="CHEBI:57699"/>
        <dbReference type="ChEBI" id="CHEBI:57980"/>
        <dbReference type="EC" id="3.1.3.15"/>
    </reaction>
</comment>
<dbReference type="OrthoDB" id="9775255at2"/>
<organism evidence="10 11">
    <name type="scientific">Caloramator australicus RC3</name>
    <dbReference type="NCBI Taxonomy" id="857293"/>
    <lineage>
        <taxon>Bacteria</taxon>
        <taxon>Bacillati</taxon>
        <taxon>Bacillota</taxon>
        <taxon>Clostridia</taxon>
        <taxon>Eubacteriales</taxon>
        <taxon>Clostridiaceae</taxon>
        <taxon>Caloramator</taxon>
    </lineage>
</organism>
<evidence type="ECO:0000256" key="3">
    <source>
        <dbReference type="ARBA" id="ARBA00013085"/>
    </source>
</evidence>
<dbReference type="GO" id="GO:0000105">
    <property type="term" value="P:L-histidine biosynthetic process"/>
    <property type="evidence" value="ECO:0007669"/>
    <property type="project" value="UniProtKB-UniRule"/>
</dbReference>
<keyword evidence="6 8" id="KW-0368">Histidine biosynthesis</keyword>
<keyword evidence="4 8" id="KW-0028">Amino-acid biosynthesis</keyword>
<dbReference type="Pfam" id="PF02811">
    <property type="entry name" value="PHP"/>
    <property type="match status" value="1"/>
</dbReference>
<comment type="similarity">
    <text evidence="2 8">Belongs to the PHP hydrolase family. HisK subfamily.</text>
</comment>
<dbReference type="PANTHER" id="PTHR21039">
    <property type="entry name" value="HISTIDINOL PHOSPHATASE-RELATED"/>
    <property type="match status" value="1"/>
</dbReference>
<keyword evidence="11" id="KW-1185">Reference proteome</keyword>
<name>I7J4P4_9CLOT</name>
<accession>I7J4P4</accession>
<evidence type="ECO:0000313" key="11">
    <source>
        <dbReference type="Proteomes" id="UP000007652"/>
    </source>
</evidence>
<dbReference type="SMART" id="SM00481">
    <property type="entry name" value="POLIIIAc"/>
    <property type="match status" value="1"/>
</dbReference>
<dbReference type="GO" id="GO:0005737">
    <property type="term" value="C:cytoplasm"/>
    <property type="evidence" value="ECO:0007669"/>
    <property type="project" value="TreeGrafter"/>
</dbReference>
<gene>
    <name evidence="10" type="ORF">CAAU_0737</name>
</gene>
<evidence type="ECO:0000313" key="10">
    <source>
        <dbReference type="EMBL" id="CCJ32821.1"/>
    </source>
</evidence>
<comment type="caution">
    <text evidence="10">The sequence shown here is derived from an EMBL/GenBank/DDBJ whole genome shotgun (WGS) entry which is preliminary data.</text>
</comment>
<comment type="pathway">
    <text evidence="1 8">Amino-acid biosynthesis; L-histidine biosynthesis; L-histidine from 5-phospho-alpha-D-ribose 1-diphosphate: step 8/9.</text>
</comment>
<dbReference type="EMBL" id="CAKP01000035">
    <property type="protein sequence ID" value="CCJ32821.1"/>
    <property type="molecule type" value="Genomic_DNA"/>
</dbReference>
<dbReference type="Gene3D" id="3.20.20.140">
    <property type="entry name" value="Metal-dependent hydrolases"/>
    <property type="match status" value="1"/>
</dbReference>
<dbReference type="STRING" id="857293.CAAU_0737"/>
<dbReference type="SUPFAM" id="SSF89550">
    <property type="entry name" value="PHP domain-like"/>
    <property type="match status" value="1"/>
</dbReference>